<protein>
    <recommendedName>
        <fullName evidence="4">DUF2256 domain-containing protein</fullName>
    </recommendedName>
</protein>
<gene>
    <name evidence="2" type="ORF">GCM10025868_30560</name>
</gene>
<name>A0ABQ6JHU4_9ACTN</name>
<keyword evidence="3" id="KW-1185">Reference proteome</keyword>
<dbReference type="Pfam" id="PF10013">
    <property type="entry name" value="DUF2256"/>
    <property type="match status" value="1"/>
</dbReference>
<proteinExistence type="predicted"/>
<comment type="caution">
    <text evidence="2">The sequence shown here is derived from an EMBL/GenBank/DDBJ whole genome shotgun (WGS) entry which is preliminary data.</text>
</comment>
<dbReference type="PANTHER" id="PTHR37463:SF1">
    <property type="entry name" value="DUF2256 DOMAIN-CONTAINING PROTEIN"/>
    <property type="match status" value="1"/>
</dbReference>
<dbReference type="PANTHER" id="PTHR37463">
    <property type="entry name" value="GSL3115 PROTEIN"/>
    <property type="match status" value="1"/>
</dbReference>
<dbReference type="EMBL" id="BSUZ01000001">
    <property type="protein sequence ID" value="GMA87806.1"/>
    <property type="molecule type" value="Genomic_DNA"/>
</dbReference>
<reference evidence="3" key="1">
    <citation type="journal article" date="2019" name="Int. J. Syst. Evol. Microbiol.">
        <title>The Global Catalogue of Microorganisms (GCM) 10K type strain sequencing project: providing services to taxonomists for standard genome sequencing and annotation.</title>
        <authorList>
            <consortium name="The Broad Institute Genomics Platform"/>
            <consortium name="The Broad Institute Genome Sequencing Center for Infectious Disease"/>
            <person name="Wu L."/>
            <person name="Ma J."/>
        </authorList>
    </citation>
    <scope>NUCLEOTIDE SEQUENCE [LARGE SCALE GENOMIC DNA]</scope>
    <source>
        <strain evidence="3">NBRC 108730</strain>
    </source>
</reference>
<organism evidence="2 3">
    <name type="scientific">Angustibacter aerolatus</name>
    <dbReference type="NCBI Taxonomy" id="1162965"/>
    <lineage>
        <taxon>Bacteria</taxon>
        <taxon>Bacillati</taxon>
        <taxon>Actinomycetota</taxon>
        <taxon>Actinomycetes</taxon>
        <taxon>Kineosporiales</taxon>
        <taxon>Kineosporiaceae</taxon>
    </lineage>
</organism>
<evidence type="ECO:0000313" key="2">
    <source>
        <dbReference type="EMBL" id="GMA87806.1"/>
    </source>
</evidence>
<accession>A0ABQ6JHU4</accession>
<dbReference type="InterPro" id="IPR017136">
    <property type="entry name" value="UCP037205"/>
</dbReference>
<feature type="region of interest" description="Disordered" evidence="1">
    <location>
        <begin position="1"/>
        <end position="23"/>
    </location>
</feature>
<evidence type="ECO:0008006" key="4">
    <source>
        <dbReference type="Google" id="ProtNLM"/>
    </source>
</evidence>
<evidence type="ECO:0000313" key="3">
    <source>
        <dbReference type="Proteomes" id="UP001157017"/>
    </source>
</evidence>
<dbReference type="Proteomes" id="UP001157017">
    <property type="component" value="Unassembled WGS sequence"/>
</dbReference>
<sequence>MPADDVAQTGRMARSRPPSERPTKVCATCGRPFTWRRKWARDWDEVRYCSERCRRERHREA</sequence>
<evidence type="ECO:0000256" key="1">
    <source>
        <dbReference type="SAM" id="MobiDB-lite"/>
    </source>
</evidence>